<dbReference type="InterPro" id="IPR001628">
    <property type="entry name" value="Znf_hrmn_rcpt"/>
</dbReference>
<feature type="compositionally biased region" description="Low complexity" evidence="11">
    <location>
        <begin position="285"/>
        <end position="306"/>
    </location>
</feature>
<gene>
    <name evidence="15" type="ORF">g.31127</name>
    <name evidence="14" type="ORF">g.31129</name>
</gene>
<dbReference type="PANTHER" id="PTHR24086">
    <property type="entry name" value="NUCLEAR RECEPTOR SUBFAMILY 5 GROUP A"/>
    <property type="match status" value="1"/>
</dbReference>
<dbReference type="InterPro" id="IPR013088">
    <property type="entry name" value="Znf_NHR/GATA"/>
</dbReference>
<keyword evidence="4 10" id="KW-0862">Zinc</keyword>
<evidence type="ECO:0000256" key="4">
    <source>
        <dbReference type="ARBA" id="ARBA00022833"/>
    </source>
</evidence>
<evidence type="ECO:0000256" key="2">
    <source>
        <dbReference type="ARBA" id="ARBA00022723"/>
    </source>
</evidence>
<dbReference type="InterPro" id="IPR016355">
    <property type="entry name" value="NR5-like"/>
</dbReference>
<dbReference type="EMBL" id="GEDC01017966">
    <property type="protein sequence ID" value="JAS19332.1"/>
    <property type="molecule type" value="Transcribed_RNA"/>
</dbReference>
<evidence type="ECO:0000256" key="3">
    <source>
        <dbReference type="ARBA" id="ARBA00022771"/>
    </source>
</evidence>
<dbReference type="Gene3D" id="1.10.565.10">
    <property type="entry name" value="Retinoid X Receptor"/>
    <property type="match status" value="1"/>
</dbReference>
<dbReference type="GO" id="GO:0004879">
    <property type="term" value="F:nuclear receptor activity"/>
    <property type="evidence" value="ECO:0007669"/>
    <property type="project" value="InterPro"/>
</dbReference>
<dbReference type="PROSITE" id="PS00031">
    <property type="entry name" value="NUCLEAR_REC_DBD_1"/>
    <property type="match status" value="1"/>
</dbReference>
<feature type="region of interest" description="Disordered" evidence="11">
    <location>
        <begin position="222"/>
        <end position="338"/>
    </location>
</feature>
<keyword evidence="6 10" id="KW-0238">DNA-binding</keyword>
<keyword evidence="5 10" id="KW-0805">Transcription regulation</keyword>
<comment type="subcellular location">
    <subcellularLocation>
        <location evidence="1 10">Nucleus</location>
    </subcellularLocation>
</comment>
<organism evidence="15">
    <name type="scientific">Clastoptera arizonana</name>
    <name type="common">Arizona spittle bug</name>
    <dbReference type="NCBI Taxonomy" id="38151"/>
    <lineage>
        <taxon>Eukaryota</taxon>
        <taxon>Metazoa</taxon>
        <taxon>Ecdysozoa</taxon>
        <taxon>Arthropoda</taxon>
        <taxon>Hexapoda</taxon>
        <taxon>Insecta</taxon>
        <taxon>Pterygota</taxon>
        <taxon>Neoptera</taxon>
        <taxon>Paraneoptera</taxon>
        <taxon>Hemiptera</taxon>
        <taxon>Auchenorrhyncha</taxon>
        <taxon>Cercopoidea</taxon>
        <taxon>Clastopteridae</taxon>
        <taxon>Clastoptera</taxon>
    </lineage>
</organism>
<feature type="compositionally biased region" description="Low complexity" evidence="11">
    <location>
        <begin position="263"/>
        <end position="278"/>
    </location>
</feature>
<dbReference type="SMART" id="SM00399">
    <property type="entry name" value="ZnF_C4"/>
    <property type="match status" value="1"/>
</dbReference>
<proteinExistence type="inferred from homology"/>
<dbReference type="EMBL" id="GEDC01010345">
    <property type="protein sequence ID" value="JAS26953.1"/>
    <property type="molecule type" value="Transcribed_RNA"/>
</dbReference>
<dbReference type="AlphaFoldDB" id="A0A1B6DMQ3"/>
<reference evidence="15" key="1">
    <citation type="submission" date="2015-12" db="EMBL/GenBank/DDBJ databases">
        <title>De novo transcriptome assembly of four potential Pierce s Disease insect vectors from Arizona vineyards.</title>
        <authorList>
            <person name="Tassone E.E."/>
        </authorList>
    </citation>
    <scope>NUCLEOTIDE SEQUENCE</scope>
</reference>
<dbReference type="Gene3D" id="3.30.50.10">
    <property type="entry name" value="Erythroid Transcription Factor GATA-1, subunit A"/>
    <property type="match status" value="1"/>
</dbReference>
<dbReference type="PANTHER" id="PTHR24086:SF25">
    <property type="entry name" value="NUCLEAR HORMONE RECEPTOR FTZ-F1 BETA"/>
    <property type="match status" value="1"/>
</dbReference>
<keyword evidence="2 10" id="KW-0479">Metal-binding</keyword>
<feature type="domain" description="NR LBD" evidence="13">
    <location>
        <begin position="555"/>
        <end position="778"/>
    </location>
</feature>
<sequence>MEGAVSVSQWNVEGGPGSDKQPGGGHCNIVSSGAVTVTSINVEDLPARLEGSGHDSRQNSKFYNQTCNGTGSSVISGKCSVLVGGSDDECSGSDAEVSKIDFSGVNMRLKKKRDEGEADDSRDGLERPMSWEGELSDSEMPVIKQDPEDASMEGVQLCNNGTNVSTYNNTDNSKPKPLKFSNENMVDKVLEHVRGNNVNAQTELPLLVDKLLSSTYSPVLQSRHIGSNKNSGGGGGPTPSPDSAVYSCYSPTASPVTSRHAIPSSSSGISSPFTPSLSRNNSDASQYGGSQHSSCYSQSYSSVSVSPTQFSPTHSPIQGRHLHRPGPGGFPSPVLNPRTVHDYSVQGGLVYGVNRTSLPPVEDGLQHDSSGLDPNDDGTLLEDKMSSLSADLLHHPAGLAAPPGISRQQLINSPCPICGDKISGFHYGIFSCESCKGFFKRTVQNRKNYVCLRGSSCPVTIATRKKCPACRFEKCLNMGMKLEAIREDRTRGGRSTYQCSYTLPASLMSPPGATQDSNKSLDGSSQGMVKQEFCEPMSPHSHSRLVPPLLQEIMEVEHLWQYNEQEHKPSSASVPGNNHPNGQDFLSNLCNIADNRLYKIVKWCKSLPLFKNISIDDQISLLINAWCELLLFSCCFRSMSSPGEIRVSLGKCISLSQARDLGLGPAIERMLNFTEQLRRLRVDRYEYVAMKVIVLLTSDASELKEPEKVRASQEKALQALQHYTLAHYPDQPSKFGELLLRIPDLQRTCQVGKEMLSIKNKDGEGPSFNLLMELLRGDH</sequence>
<evidence type="ECO:0000256" key="9">
    <source>
        <dbReference type="ARBA" id="ARBA00023242"/>
    </source>
</evidence>
<keyword evidence="9 10" id="KW-0539">Nucleus</keyword>
<accession>A0A1B6DMQ3</accession>
<dbReference type="GO" id="GO:0043565">
    <property type="term" value="F:sequence-specific DNA binding"/>
    <property type="evidence" value="ECO:0007669"/>
    <property type="project" value="InterPro"/>
</dbReference>
<feature type="region of interest" description="Disordered" evidence="11">
    <location>
        <begin position="161"/>
        <end position="180"/>
    </location>
</feature>
<dbReference type="FunFam" id="1.10.565.10:FF:000036">
    <property type="entry name" value="Nuclear hormone receptor FTZ-F1 beta"/>
    <property type="match status" value="1"/>
</dbReference>
<dbReference type="PRINTS" id="PR00398">
    <property type="entry name" value="STRDHORMONER"/>
</dbReference>
<dbReference type="InterPro" id="IPR001723">
    <property type="entry name" value="Nuclear_hrmn_rcpt"/>
</dbReference>
<keyword evidence="8 10" id="KW-0675">Receptor</keyword>
<dbReference type="FunFam" id="3.30.50.10:FF:000037">
    <property type="entry name" value="Nuclear hormone receptor FTZ-F1 beta"/>
    <property type="match status" value="1"/>
</dbReference>
<dbReference type="CDD" id="cd06930">
    <property type="entry name" value="NR_LBD_F2"/>
    <property type="match status" value="1"/>
</dbReference>
<evidence type="ECO:0000256" key="7">
    <source>
        <dbReference type="ARBA" id="ARBA00023163"/>
    </source>
</evidence>
<evidence type="ECO:0000256" key="6">
    <source>
        <dbReference type="ARBA" id="ARBA00023125"/>
    </source>
</evidence>
<keyword evidence="7 10" id="KW-0804">Transcription</keyword>
<dbReference type="PRINTS" id="PR00047">
    <property type="entry name" value="STROIDFINGER"/>
</dbReference>
<dbReference type="SUPFAM" id="SSF57716">
    <property type="entry name" value="Glucocorticoid receptor-like (DNA-binding domain)"/>
    <property type="match status" value="1"/>
</dbReference>
<evidence type="ECO:0000259" key="12">
    <source>
        <dbReference type="PROSITE" id="PS51030"/>
    </source>
</evidence>
<dbReference type="SMART" id="SM00430">
    <property type="entry name" value="HOLI"/>
    <property type="match status" value="1"/>
</dbReference>
<evidence type="ECO:0000256" key="5">
    <source>
        <dbReference type="ARBA" id="ARBA00023015"/>
    </source>
</evidence>
<evidence type="ECO:0000259" key="13">
    <source>
        <dbReference type="PROSITE" id="PS51843"/>
    </source>
</evidence>
<evidence type="ECO:0000256" key="11">
    <source>
        <dbReference type="SAM" id="MobiDB-lite"/>
    </source>
</evidence>
<feature type="region of interest" description="Disordered" evidence="11">
    <location>
        <begin position="110"/>
        <end position="140"/>
    </location>
</feature>
<feature type="compositionally biased region" description="Polar residues" evidence="11">
    <location>
        <begin position="161"/>
        <end position="172"/>
    </location>
</feature>
<feature type="compositionally biased region" description="Gly residues" evidence="11">
    <location>
        <begin position="14"/>
        <end position="25"/>
    </location>
</feature>
<evidence type="ECO:0000256" key="1">
    <source>
        <dbReference type="ARBA" id="ARBA00004123"/>
    </source>
</evidence>
<dbReference type="Pfam" id="PF00104">
    <property type="entry name" value="Hormone_recep"/>
    <property type="match status" value="1"/>
</dbReference>
<evidence type="ECO:0000313" key="14">
    <source>
        <dbReference type="EMBL" id="JAS19332.1"/>
    </source>
</evidence>
<dbReference type="InterPro" id="IPR035500">
    <property type="entry name" value="NHR-like_dom_sf"/>
</dbReference>
<name>A0A1B6DMQ3_9HEMI</name>
<dbReference type="GO" id="GO:0005634">
    <property type="term" value="C:nucleus"/>
    <property type="evidence" value="ECO:0007669"/>
    <property type="project" value="UniProtKB-SubCell"/>
</dbReference>
<feature type="region of interest" description="Disordered" evidence="11">
    <location>
        <begin position="360"/>
        <end position="379"/>
    </location>
</feature>
<dbReference type="CDD" id="cd07167">
    <property type="entry name" value="NR_DBD_Lrh-1_like"/>
    <property type="match status" value="1"/>
</dbReference>
<dbReference type="PROSITE" id="PS51843">
    <property type="entry name" value="NR_LBD"/>
    <property type="match status" value="1"/>
</dbReference>
<dbReference type="PROSITE" id="PS51030">
    <property type="entry name" value="NUCLEAR_REC_DBD_2"/>
    <property type="match status" value="1"/>
</dbReference>
<evidence type="ECO:0000256" key="8">
    <source>
        <dbReference type="ARBA" id="ARBA00023170"/>
    </source>
</evidence>
<feature type="region of interest" description="Disordered" evidence="11">
    <location>
        <begin position="1"/>
        <end position="25"/>
    </location>
</feature>
<keyword evidence="3 10" id="KW-0863">Zinc-finger</keyword>
<feature type="compositionally biased region" description="Polar residues" evidence="11">
    <location>
        <begin position="1"/>
        <end position="11"/>
    </location>
</feature>
<dbReference type="Pfam" id="PF00105">
    <property type="entry name" value="zf-C4"/>
    <property type="match status" value="1"/>
</dbReference>
<feature type="compositionally biased region" description="Basic and acidic residues" evidence="11">
    <location>
        <begin position="112"/>
        <end position="126"/>
    </location>
</feature>
<evidence type="ECO:0008006" key="16">
    <source>
        <dbReference type="Google" id="ProtNLM"/>
    </source>
</evidence>
<evidence type="ECO:0000256" key="10">
    <source>
        <dbReference type="RuleBase" id="RU004334"/>
    </source>
</evidence>
<dbReference type="GO" id="GO:0008270">
    <property type="term" value="F:zinc ion binding"/>
    <property type="evidence" value="ECO:0007669"/>
    <property type="project" value="UniProtKB-KW"/>
</dbReference>
<comment type="similarity">
    <text evidence="10">Belongs to the nuclear hormone receptor family.</text>
</comment>
<evidence type="ECO:0000313" key="15">
    <source>
        <dbReference type="EMBL" id="JAS26953.1"/>
    </source>
</evidence>
<dbReference type="SUPFAM" id="SSF48508">
    <property type="entry name" value="Nuclear receptor ligand-binding domain"/>
    <property type="match status" value="1"/>
</dbReference>
<protein>
    <recommendedName>
        <fullName evidence="16">Nuclear hormone receptor FTZ-F1 beta</fullName>
    </recommendedName>
</protein>
<feature type="compositionally biased region" description="Polar residues" evidence="11">
    <location>
        <begin position="307"/>
        <end position="316"/>
    </location>
</feature>
<dbReference type="InterPro" id="IPR000536">
    <property type="entry name" value="Nucl_hrmn_rcpt_lig-bd"/>
</dbReference>
<feature type="domain" description="Nuclear receptor" evidence="12">
    <location>
        <begin position="412"/>
        <end position="487"/>
    </location>
</feature>